<dbReference type="InterPro" id="IPR029292">
    <property type="entry name" value="MENT"/>
</dbReference>
<dbReference type="Proteomes" id="UP001652642">
    <property type="component" value="Chromosome 15"/>
</dbReference>
<protein>
    <submittedName>
        <fullName evidence="3">Protein MENT</fullName>
    </submittedName>
</protein>
<proteinExistence type="predicted"/>
<dbReference type="InParanoid" id="A0A6J0U6J5"/>
<sequence>MALGGASLVLVLLVWLWNPWPPDGGGGGGGRAEGTGNNKVSAPPDLVAKVPLAAKALVAAGYTSTAEEESAEVEATAAHGMASEVVVVTPGPGGTSSGKEAVVIVGDSRYSWQPWSPWHCNCPAGSMSRVRNITYAVPGVRLDPVQYNVLRLEREVCSYALCPSCNRTARECDRPAVPCAKGPDYLCALDDIRQDREHQRRHFWTHVHQGLKKLWQTVREAFPSQAAEKITKDNNKERPA</sequence>
<dbReference type="Pfam" id="PF15322">
    <property type="entry name" value="PMSI1"/>
    <property type="match status" value="1"/>
</dbReference>
<accession>A0A6J0U6J5</accession>
<dbReference type="OrthoDB" id="9425366at2759"/>
<name>A0A6J0U6J5_9SAUR</name>
<evidence type="ECO:0000313" key="2">
    <source>
        <dbReference type="Proteomes" id="UP001652642"/>
    </source>
</evidence>
<feature type="signal peptide" evidence="1">
    <location>
        <begin position="1"/>
        <end position="24"/>
    </location>
</feature>
<keyword evidence="2" id="KW-1185">Reference proteome</keyword>
<dbReference type="KEGG" id="pvt:110081508"/>
<feature type="chain" id="PRO_5026998732" evidence="1">
    <location>
        <begin position="25"/>
        <end position="240"/>
    </location>
</feature>
<gene>
    <name evidence="3" type="primary">C15H1orf56</name>
</gene>
<dbReference type="CTD" id="102573136"/>
<reference evidence="3" key="1">
    <citation type="submission" date="2025-08" db="UniProtKB">
        <authorList>
            <consortium name="RefSeq"/>
        </authorList>
    </citation>
    <scope>IDENTIFICATION</scope>
</reference>
<dbReference type="AlphaFoldDB" id="A0A6J0U6J5"/>
<keyword evidence="1" id="KW-0732">Signal</keyword>
<evidence type="ECO:0000256" key="1">
    <source>
        <dbReference type="SAM" id="SignalP"/>
    </source>
</evidence>
<organism evidence="2 3">
    <name type="scientific">Pogona vitticeps</name>
    <name type="common">central bearded dragon</name>
    <dbReference type="NCBI Taxonomy" id="103695"/>
    <lineage>
        <taxon>Eukaryota</taxon>
        <taxon>Metazoa</taxon>
        <taxon>Chordata</taxon>
        <taxon>Craniata</taxon>
        <taxon>Vertebrata</taxon>
        <taxon>Euteleostomi</taxon>
        <taxon>Lepidosauria</taxon>
        <taxon>Squamata</taxon>
        <taxon>Bifurcata</taxon>
        <taxon>Unidentata</taxon>
        <taxon>Episquamata</taxon>
        <taxon>Toxicofera</taxon>
        <taxon>Iguania</taxon>
        <taxon>Acrodonta</taxon>
        <taxon>Agamidae</taxon>
        <taxon>Amphibolurinae</taxon>
        <taxon>Pogona</taxon>
    </lineage>
</organism>
<evidence type="ECO:0000313" key="3">
    <source>
        <dbReference type="RefSeq" id="XP_020653904.1"/>
    </source>
</evidence>
<dbReference type="RefSeq" id="XP_020653904.1">
    <property type="nucleotide sequence ID" value="XM_020798245.2"/>
</dbReference>